<dbReference type="EnsemblPlants" id="Pp3c14_7650V3.7">
    <property type="protein sequence ID" value="PAC:32962118.CDS.1"/>
    <property type="gene ID" value="Pp3c14_7650"/>
</dbReference>
<dbReference type="Gramene" id="Pp3c14_7650V3.3">
    <property type="protein sequence ID" value="PAC:32962114.CDS.1"/>
    <property type="gene ID" value="Pp3c14_7650"/>
</dbReference>
<dbReference type="Gramene" id="Pp3c14_7650V3.11">
    <property type="protein sequence ID" value="PAC:32962122.CDS.1"/>
    <property type="gene ID" value="Pp3c14_7650"/>
</dbReference>
<keyword evidence="3" id="KW-1185">Reference proteome</keyword>
<dbReference type="EnsemblPlants" id="Pp3c14_7650V3.1">
    <property type="protein sequence ID" value="PAC:32962112.CDS.1"/>
    <property type="gene ID" value="Pp3c14_7650"/>
</dbReference>
<name>A0A2K1JGS3_PHYPA</name>
<dbReference type="EnsemblPlants" id="Pp3c14_7650V3.4">
    <property type="protein sequence ID" value="PAC:32962115.CDS.1"/>
    <property type="gene ID" value="Pp3c14_7650"/>
</dbReference>
<dbReference type="Gramene" id="Pp3c14_7650V3.2">
    <property type="protein sequence ID" value="PAC:32962113.CDS.1"/>
    <property type="gene ID" value="Pp3c14_7650"/>
</dbReference>
<dbReference type="EnsemblPlants" id="Pp3c14_7650V3.8">
    <property type="protein sequence ID" value="PAC:32962119.CDS.1"/>
    <property type="gene ID" value="Pp3c14_7650"/>
</dbReference>
<dbReference type="RefSeq" id="XP_024393814.1">
    <property type="nucleotide sequence ID" value="XM_024538046.2"/>
</dbReference>
<dbReference type="Gramene" id="Pp3c14_7650V3.8">
    <property type="protein sequence ID" value="PAC:32962119.CDS.1"/>
    <property type="gene ID" value="Pp3c14_7650"/>
</dbReference>
<dbReference type="EnsemblPlants" id="Pp3c14_7650V3.2">
    <property type="protein sequence ID" value="PAC:32962113.CDS.1"/>
    <property type="gene ID" value="Pp3c14_7650"/>
</dbReference>
<dbReference type="InterPro" id="IPR044956">
    <property type="entry name" value="SKIP35"/>
</dbReference>
<dbReference type="Gramene" id="Pp3c14_7650V3.4">
    <property type="protein sequence ID" value="PAC:32962115.CDS.1"/>
    <property type="gene ID" value="Pp3c14_7650"/>
</dbReference>
<dbReference type="AlphaFoldDB" id="A0A2K1JGS3"/>
<dbReference type="Gramene" id="Pp3c14_7650V3.5">
    <property type="protein sequence ID" value="PAC:32962116.CDS.1"/>
    <property type="gene ID" value="Pp3c14_7650"/>
</dbReference>
<dbReference type="RefSeq" id="XP_024393810.1">
    <property type="nucleotide sequence ID" value="XM_024538042.2"/>
</dbReference>
<evidence type="ECO:0000313" key="2">
    <source>
        <dbReference type="EnsemblPlants" id="PAC:32962112.CDS.1"/>
    </source>
</evidence>
<dbReference type="GeneID" id="112291073"/>
<dbReference type="EnsemblPlants" id="Pp3c14_7650V3.3">
    <property type="protein sequence ID" value="PAC:32962114.CDS.1"/>
    <property type="gene ID" value="Pp3c14_7650"/>
</dbReference>
<reference evidence="1 3" key="2">
    <citation type="journal article" date="2018" name="Plant J.">
        <title>The Physcomitrella patens chromosome-scale assembly reveals moss genome structure and evolution.</title>
        <authorList>
            <person name="Lang D."/>
            <person name="Ullrich K.K."/>
            <person name="Murat F."/>
            <person name="Fuchs J."/>
            <person name="Jenkins J."/>
            <person name="Haas F.B."/>
            <person name="Piednoel M."/>
            <person name="Gundlach H."/>
            <person name="Van Bel M."/>
            <person name="Meyberg R."/>
            <person name="Vives C."/>
            <person name="Morata J."/>
            <person name="Symeonidi A."/>
            <person name="Hiss M."/>
            <person name="Muchero W."/>
            <person name="Kamisugi Y."/>
            <person name="Saleh O."/>
            <person name="Blanc G."/>
            <person name="Decker E.L."/>
            <person name="van Gessel N."/>
            <person name="Grimwood J."/>
            <person name="Hayes R.D."/>
            <person name="Graham S.W."/>
            <person name="Gunter L.E."/>
            <person name="McDaniel S.F."/>
            <person name="Hoernstein S.N.W."/>
            <person name="Larsson A."/>
            <person name="Li F.W."/>
            <person name="Perroud P.F."/>
            <person name="Phillips J."/>
            <person name="Ranjan P."/>
            <person name="Rokshar D.S."/>
            <person name="Rothfels C.J."/>
            <person name="Schneider L."/>
            <person name="Shu S."/>
            <person name="Stevenson D.W."/>
            <person name="Thummler F."/>
            <person name="Tillich M."/>
            <person name="Villarreal Aguilar J.C."/>
            <person name="Widiez T."/>
            <person name="Wong G.K."/>
            <person name="Wymore A."/>
            <person name="Zhang Y."/>
            <person name="Zimmer A.D."/>
            <person name="Quatrano R.S."/>
            <person name="Mayer K.F.X."/>
            <person name="Goodstein D."/>
            <person name="Casacuberta J.M."/>
            <person name="Vandepoele K."/>
            <person name="Reski R."/>
            <person name="Cuming A.C."/>
            <person name="Tuskan G.A."/>
            <person name="Maumus F."/>
            <person name="Salse J."/>
            <person name="Schmutz J."/>
            <person name="Rensing S.A."/>
        </authorList>
    </citation>
    <scope>NUCLEOTIDE SEQUENCE [LARGE SCALE GENOMIC DNA]</scope>
    <source>
        <strain evidence="2 3">cv. Gransden 2004</strain>
    </source>
</reference>
<dbReference type="PANTHER" id="PTHR36024:SF1">
    <property type="entry name" value="OS11G0246900 PROTEIN"/>
    <property type="match status" value="1"/>
</dbReference>
<sequence>MTCAGLSGHIHVVDGLIEGSSSPPALGAAFVGALSGLQKDIVDYVVRAADRDGLDKCLLMSAARIWSCSTLEDVEFLLYAIQSLTNAGAVSFQKALQLSCGDAVIEHWNGLIFMEKASILQRLVDLGISHLTPDFFGRILLMTCVTFLFKLLQSQKKVSRSQLESTKLHLKSGEDLRCEAIVQDMINLLSVLCKNEGANVFSSQLLNVTFGRLEDVGRLLHVSNLPMENNYAEWPLRMIKFLLTDCGIKDLSDTVTTLAAFQAARLNILLPVVQLFIELQCFEAVYVYLDLSITFCQMDAIRYLLGVVSQPVDTARLIQAVRLAASNRRGPPRGPQGVLCALHSNFLRDKDYTLTEAVMLAELPETDPSVKMALKTEWSPKAFEAGVQAGENHFLSFMLVKKHARSPLRVGELPLDLQAAIGYLPLYKDCWNTPGSLLSQRQRGELIAALRRIDHGGGSLSESELLNAEKPMLLSRLAAFLPAWCSATAFQSCCSS</sequence>
<dbReference type="Gramene" id="Pp3c14_7650V3.1">
    <property type="protein sequence ID" value="PAC:32962112.CDS.1"/>
    <property type="gene ID" value="Pp3c14_7650"/>
</dbReference>
<dbReference type="Proteomes" id="UP000006727">
    <property type="component" value="Chromosome 14"/>
</dbReference>
<dbReference type="EnsemblPlants" id="Pp3c14_7650V3.10">
    <property type="protein sequence ID" value="PAC:32962121.CDS.1"/>
    <property type="gene ID" value="Pp3c14_7650"/>
</dbReference>
<proteinExistence type="predicted"/>
<gene>
    <name evidence="2" type="primary">LOC112291073</name>
    <name evidence="1" type="ORF">PHYPA_018167</name>
</gene>
<reference evidence="2" key="3">
    <citation type="submission" date="2020-12" db="UniProtKB">
        <authorList>
            <consortium name="EnsemblPlants"/>
        </authorList>
    </citation>
    <scope>IDENTIFICATION</scope>
</reference>
<dbReference type="EnsemblPlants" id="Pp3c14_7650V3.6">
    <property type="protein sequence ID" value="PAC:32962117.CDS.1"/>
    <property type="gene ID" value="Pp3c14_7650"/>
</dbReference>
<dbReference type="EnsemblPlants" id="Pp3c14_7650V3.9">
    <property type="protein sequence ID" value="PAC:32962120.CDS.1"/>
    <property type="gene ID" value="Pp3c14_7650"/>
</dbReference>
<dbReference type="Gramene" id="Pp3c14_7650V3.9">
    <property type="protein sequence ID" value="PAC:32962120.CDS.1"/>
    <property type="gene ID" value="Pp3c14_7650"/>
</dbReference>
<dbReference type="RefSeq" id="XP_024393815.1">
    <property type="nucleotide sequence ID" value="XM_024538047.2"/>
</dbReference>
<dbReference type="EnsemblPlants" id="Pp3c14_7650V3.11">
    <property type="protein sequence ID" value="PAC:32962122.CDS.1"/>
    <property type="gene ID" value="Pp3c14_7650"/>
</dbReference>
<dbReference type="RefSeq" id="XP_024393813.1">
    <property type="nucleotide sequence ID" value="XM_024538045.2"/>
</dbReference>
<accession>A0A2K1JGS3</accession>
<dbReference type="PANTHER" id="PTHR36024">
    <property type="entry name" value="ANKYRIN REPEAT PROTEIN SKIP35"/>
    <property type="match status" value="1"/>
</dbReference>
<dbReference type="KEGG" id="ppp:112291073"/>
<dbReference type="OrthoDB" id="1892668at2759"/>
<evidence type="ECO:0000313" key="3">
    <source>
        <dbReference type="Proteomes" id="UP000006727"/>
    </source>
</evidence>
<reference evidence="1 3" key="1">
    <citation type="journal article" date="2008" name="Science">
        <title>The Physcomitrella genome reveals evolutionary insights into the conquest of land by plants.</title>
        <authorList>
            <person name="Rensing S."/>
            <person name="Lang D."/>
            <person name="Zimmer A."/>
            <person name="Terry A."/>
            <person name="Salamov A."/>
            <person name="Shapiro H."/>
            <person name="Nishiyama T."/>
            <person name="Perroud P.-F."/>
            <person name="Lindquist E."/>
            <person name="Kamisugi Y."/>
            <person name="Tanahashi T."/>
            <person name="Sakakibara K."/>
            <person name="Fujita T."/>
            <person name="Oishi K."/>
            <person name="Shin-I T."/>
            <person name="Kuroki Y."/>
            <person name="Toyoda A."/>
            <person name="Suzuki Y."/>
            <person name="Hashimoto A."/>
            <person name="Yamaguchi K."/>
            <person name="Sugano A."/>
            <person name="Kohara Y."/>
            <person name="Fujiyama A."/>
            <person name="Anterola A."/>
            <person name="Aoki S."/>
            <person name="Ashton N."/>
            <person name="Barbazuk W.B."/>
            <person name="Barker E."/>
            <person name="Bennetzen J."/>
            <person name="Bezanilla M."/>
            <person name="Blankenship R."/>
            <person name="Cho S.H."/>
            <person name="Dutcher S."/>
            <person name="Estelle M."/>
            <person name="Fawcett J.A."/>
            <person name="Gundlach H."/>
            <person name="Hanada K."/>
            <person name="Heyl A."/>
            <person name="Hicks K.A."/>
            <person name="Hugh J."/>
            <person name="Lohr M."/>
            <person name="Mayer K."/>
            <person name="Melkozernov A."/>
            <person name="Murata T."/>
            <person name="Nelson D."/>
            <person name="Pils B."/>
            <person name="Prigge M."/>
            <person name="Reiss B."/>
            <person name="Renner T."/>
            <person name="Rombauts S."/>
            <person name="Rushton P."/>
            <person name="Sanderfoot A."/>
            <person name="Schween G."/>
            <person name="Shiu S.-H."/>
            <person name="Stueber K."/>
            <person name="Theodoulou F.L."/>
            <person name="Tu H."/>
            <person name="Van de Peer Y."/>
            <person name="Verrier P.J."/>
            <person name="Waters E."/>
            <person name="Wood A."/>
            <person name="Yang L."/>
            <person name="Cove D."/>
            <person name="Cuming A."/>
            <person name="Hasebe M."/>
            <person name="Lucas S."/>
            <person name="Mishler D.B."/>
            <person name="Reski R."/>
            <person name="Grigoriev I."/>
            <person name="Quatrano R.S."/>
            <person name="Boore J.L."/>
        </authorList>
    </citation>
    <scope>NUCLEOTIDE SEQUENCE [LARGE SCALE GENOMIC DNA]</scope>
    <source>
        <strain evidence="2 3">cv. Gransden 2004</strain>
    </source>
</reference>
<dbReference type="RefSeq" id="XP_024393817.1">
    <property type="nucleotide sequence ID" value="XM_024538049.2"/>
</dbReference>
<protein>
    <submittedName>
        <fullName evidence="1 2">Uncharacterized protein</fullName>
    </submittedName>
</protein>
<dbReference type="RefSeq" id="XP_024393816.1">
    <property type="nucleotide sequence ID" value="XM_024538048.2"/>
</dbReference>
<evidence type="ECO:0000313" key="1">
    <source>
        <dbReference type="EMBL" id="PNR40764.1"/>
    </source>
</evidence>
<dbReference type="RefSeq" id="XP_024393812.1">
    <property type="nucleotide sequence ID" value="XM_024538044.2"/>
</dbReference>
<dbReference type="EnsemblPlants" id="Pp3c14_7650V3.5">
    <property type="protein sequence ID" value="PAC:32962116.CDS.1"/>
    <property type="gene ID" value="Pp3c14_7650"/>
</dbReference>
<dbReference type="PaxDb" id="3218-PP1S79_243V6.1"/>
<dbReference type="Gramene" id="Pp3c14_7650V3.10">
    <property type="protein sequence ID" value="PAC:32962121.CDS.1"/>
    <property type="gene ID" value="Pp3c14_7650"/>
</dbReference>
<dbReference type="EMBL" id="ABEU02000014">
    <property type="protein sequence ID" value="PNR40764.1"/>
    <property type="molecule type" value="Genomic_DNA"/>
</dbReference>
<dbReference type="Gramene" id="Pp3c14_7650V3.6">
    <property type="protein sequence ID" value="PAC:32962117.CDS.1"/>
    <property type="gene ID" value="Pp3c14_7650"/>
</dbReference>
<dbReference type="Gramene" id="Pp3c14_7650V3.7">
    <property type="protein sequence ID" value="PAC:32962118.CDS.1"/>
    <property type="gene ID" value="Pp3c14_7650"/>
</dbReference>
<organism evidence="1">
    <name type="scientific">Physcomitrium patens</name>
    <name type="common">Spreading-leaved earth moss</name>
    <name type="synonym">Physcomitrella patens</name>
    <dbReference type="NCBI Taxonomy" id="3218"/>
    <lineage>
        <taxon>Eukaryota</taxon>
        <taxon>Viridiplantae</taxon>
        <taxon>Streptophyta</taxon>
        <taxon>Embryophyta</taxon>
        <taxon>Bryophyta</taxon>
        <taxon>Bryophytina</taxon>
        <taxon>Bryopsida</taxon>
        <taxon>Funariidae</taxon>
        <taxon>Funariales</taxon>
        <taxon>Funariaceae</taxon>
        <taxon>Physcomitrium</taxon>
    </lineage>
</organism>